<dbReference type="SUPFAM" id="SSF53448">
    <property type="entry name" value="Nucleotide-diphospho-sugar transferases"/>
    <property type="match status" value="2"/>
</dbReference>
<dbReference type="Pfam" id="PF00535">
    <property type="entry name" value="Glycos_transf_2"/>
    <property type="match status" value="1"/>
</dbReference>
<dbReference type="InterPro" id="IPR001173">
    <property type="entry name" value="Glyco_trans_2-like"/>
</dbReference>
<evidence type="ECO:0000259" key="1">
    <source>
        <dbReference type="Pfam" id="PF00535"/>
    </source>
</evidence>
<protein>
    <submittedName>
        <fullName evidence="4">Glycosyltransferase</fullName>
    </submittedName>
</protein>
<dbReference type="SUPFAM" id="SSF53756">
    <property type="entry name" value="UDP-Glycosyltransferase/glycogen phosphorylase"/>
    <property type="match status" value="1"/>
</dbReference>
<dbReference type="PANTHER" id="PTHR43179:SF7">
    <property type="entry name" value="RHAMNOSYLTRANSFERASE WBBL"/>
    <property type="match status" value="1"/>
</dbReference>
<dbReference type="Proteomes" id="UP000460221">
    <property type="component" value="Unassembled WGS sequence"/>
</dbReference>
<proteinExistence type="predicted"/>
<name>A0A7K1FL72_9ACTN</name>
<dbReference type="EMBL" id="WLYK01000002">
    <property type="protein sequence ID" value="MTD14129.1"/>
    <property type="molecule type" value="Genomic_DNA"/>
</dbReference>
<dbReference type="Pfam" id="PF21374">
    <property type="entry name" value="WsaF_N"/>
    <property type="match status" value="1"/>
</dbReference>
<dbReference type="GO" id="GO:0016740">
    <property type="term" value="F:transferase activity"/>
    <property type="evidence" value="ECO:0007669"/>
    <property type="project" value="UniProtKB-KW"/>
</dbReference>
<dbReference type="Gene3D" id="3.40.50.150">
    <property type="entry name" value="Vaccinia Virus protein VP39"/>
    <property type="match status" value="1"/>
</dbReference>
<dbReference type="InterPro" id="IPR055050">
    <property type="entry name" value="WsaF_C"/>
</dbReference>
<keyword evidence="5" id="KW-1185">Reference proteome</keyword>
<dbReference type="PANTHER" id="PTHR43179">
    <property type="entry name" value="RHAMNOSYLTRANSFERASE WBBL"/>
    <property type="match status" value="1"/>
</dbReference>
<dbReference type="SUPFAM" id="SSF53335">
    <property type="entry name" value="S-adenosyl-L-methionine-dependent methyltransferases"/>
    <property type="match status" value="1"/>
</dbReference>
<dbReference type="RefSeq" id="WP_154768151.1">
    <property type="nucleotide sequence ID" value="NZ_WLYK01000002.1"/>
</dbReference>
<dbReference type="InterPro" id="IPR029063">
    <property type="entry name" value="SAM-dependent_MTases_sf"/>
</dbReference>
<evidence type="ECO:0000313" key="4">
    <source>
        <dbReference type="EMBL" id="MTD14129.1"/>
    </source>
</evidence>
<reference evidence="4 5" key="1">
    <citation type="submission" date="2019-11" db="EMBL/GenBank/DDBJ databases">
        <authorList>
            <person name="Jiang L.-Q."/>
        </authorList>
    </citation>
    <scope>NUCLEOTIDE SEQUENCE [LARGE SCALE GENOMIC DNA]</scope>
    <source>
        <strain evidence="4 5">YIM 132087</strain>
    </source>
</reference>
<organism evidence="4 5">
    <name type="scientific">Nakamurella alba</name>
    <dbReference type="NCBI Taxonomy" id="2665158"/>
    <lineage>
        <taxon>Bacteria</taxon>
        <taxon>Bacillati</taxon>
        <taxon>Actinomycetota</taxon>
        <taxon>Actinomycetes</taxon>
        <taxon>Nakamurellales</taxon>
        <taxon>Nakamurellaceae</taxon>
        <taxon>Nakamurella</taxon>
    </lineage>
</organism>
<gene>
    <name evidence="4" type="ORF">GIS00_09245</name>
</gene>
<dbReference type="GO" id="GO:0030247">
    <property type="term" value="F:polysaccharide binding"/>
    <property type="evidence" value="ECO:0007669"/>
    <property type="project" value="InterPro"/>
</dbReference>
<dbReference type="InterPro" id="IPR029044">
    <property type="entry name" value="Nucleotide-diphossugar_trans"/>
</dbReference>
<dbReference type="Gene3D" id="3.40.50.11090">
    <property type="match status" value="1"/>
</dbReference>
<evidence type="ECO:0000259" key="3">
    <source>
        <dbReference type="Pfam" id="PF22772"/>
    </source>
</evidence>
<sequence length="1303" mass="144474">MKVNLGSGQAYMPGWVNVDASPDVKADIHLDAAEFVRQYGAQVEQVYMGHVLEHVMPGDSLTLLRLLNERLPAGTVISAVTPDMGAIWEAYKAGEIDSYQLNAAFIYSYVQPSHHVWCYDQESLLELFRRAGFVDAEPVDPHTWEPVFHKDGVESKWQTGVRATARGLEGEKNVAPPEVEALTWDLVEAEVARRENKKVGEISTQELLLHRLEELRSALAREADLRGGYQQGFDDAARQLEEARAEIRELREHGVTVGEKEKPFDPNSTRPAVLPTNAPVIPPPVHVDPAEVPTTLRGKVRKAVGQKLPEGSPRRRKAKAALDAYRETVEYGRRLKRTWESRTVESEIAATEAAIETMSYDTWLAGHRISADQVKAQKDWAEAVAKNGRMLTVQVLVLPGSGDLGTTLDSLVAQSWPAWTAAVCTPASIPSSWSDKRISNSAVDTGSVFDAANAKVVAEKADYVIVVHAGDTLEPDCLFTIASAVRRDPLLELLVWDDDVRDASGHRSSPHFRPSWSPEMLLGADYIGTAAAIRRTAWESSGGLIEKFGDSAGWNLLLSLDLTDERVFRSSRVLGSVTARRGPDPATATTVVQHHLDDKGIPATAELVDQVVRVRWSMQDAPKVTVVIPTRHNRKMLSTCLPSLARTDYPDFHVVIVDNGGHSADNERWYEENKGSLDLKVIWWTETPFNYSAVNNAGAAAGDGEVLVFLNDDTELLDPTWMQELVGWARRPEIGVAGLQLIGPDDEIQHTGVILGLGGFADHIFEGTRPHEDSIFGRNDWYRNSLAVTGACMAMTRDYFDEVGGMDERFILCGSDVAIGLDSVLRGYRNVCSPFGTIRHLESATRGTNVPHWDFFMSFWRYSSWLFGGDPYFSPNVSLSSRIPEFRSAAEPTPQQRVSIPLGRSFEAFRQTTTEAESKMLSDMCRALPIDEAGVNDLHARNAEPFDVKSINWFIPDIDSPFYGGINTALRIADELARVHGVQNRFVVWGGGNENFVRSALASAFPALQHSEIVFYTNPNAATLQSIPYADVSIATLWVTAYAVTHMPNTKRKFYLIQDFEPMFYPASTLYSLAEETYKLGLYGLCNTDNLRKIYADEYGGKGMSFTPAVDPAIFHARGREERVDGSPVTLFVYGRPGHWRNCWEMAALALEELKDRLGDRVRIVTAGAWAQGGGAEMEIKRLGLLDYRATGELYRHCDVGLALTVSKHPSYLPLELMACGVPIVAFDNPWGYWILEDGKNSLLAKRTVDSLVDRLEKAVVDTELRRNMQAAALESIAARHNDWSAAISPIYPYLCDPEGKRG</sequence>
<dbReference type="Pfam" id="PF22772">
    <property type="entry name" value="WsaF_C"/>
    <property type="match status" value="1"/>
</dbReference>
<keyword evidence="4" id="KW-0808">Transferase</keyword>
<evidence type="ECO:0000313" key="5">
    <source>
        <dbReference type="Proteomes" id="UP000460221"/>
    </source>
</evidence>
<accession>A0A7K1FL72</accession>
<comment type="caution">
    <text evidence="4">The sequence shown here is derived from an EMBL/GenBank/DDBJ whole genome shotgun (WGS) entry which is preliminary data.</text>
</comment>
<feature type="domain" description="WsaF N-terminal" evidence="2">
    <location>
        <begin position="951"/>
        <end position="1079"/>
    </location>
</feature>
<dbReference type="InterPro" id="IPR048510">
    <property type="entry name" value="WsaF_N"/>
</dbReference>
<feature type="domain" description="WsaF C-terminal" evidence="3">
    <location>
        <begin position="1131"/>
        <end position="1256"/>
    </location>
</feature>
<dbReference type="Gene3D" id="3.90.550.10">
    <property type="entry name" value="Spore Coat Polysaccharide Biosynthesis Protein SpsA, Chain A"/>
    <property type="match status" value="2"/>
</dbReference>
<feature type="domain" description="Glycosyltransferase 2-like" evidence="1">
    <location>
        <begin position="625"/>
        <end position="803"/>
    </location>
</feature>
<evidence type="ECO:0000259" key="2">
    <source>
        <dbReference type="Pfam" id="PF21374"/>
    </source>
</evidence>
<dbReference type="Gene3D" id="3.40.50.2000">
    <property type="entry name" value="Glycogen Phosphorylase B"/>
    <property type="match status" value="1"/>
</dbReference>